<evidence type="ECO:0000256" key="17">
    <source>
        <dbReference type="ARBA" id="ARBA00023288"/>
    </source>
</evidence>
<keyword evidence="10" id="KW-0378">Hydrolase</keyword>
<evidence type="ECO:0000256" key="14">
    <source>
        <dbReference type="ARBA" id="ARBA00023136"/>
    </source>
</evidence>
<evidence type="ECO:0000256" key="16">
    <source>
        <dbReference type="ARBA" id="ARBA00023180"/>
    </source>
</evidence>
<dbReference type="InterPro" id="IPR002591">
    <property type="entry name" value="Phosphodiest/P_Trfase"/>
</dbReference>
<evidence type="ECO:0000256" key="12">
    <source>
        <dbReference type="ARBA" id="ARBA00022963"/>
    </source>
</evidence>
<comment type="function">
    <text evidence="20">Choline-specific glycerophosphodiesterase that hydrolyzes glycerophosphocholine (GPC) and lysophosphatidylcholine (LPC) and contributes to supplying choline to the cells. Has a preference for LPC with short (12:0 and 14:0) or polyunsaturated (18:2 and 20:4) fatty acids. In vitro, hydrolyzes only choline-containing lysophospholipids, such as sphingosylphosphorylcholine (SPC), platelet-activating factor (PAF) and lysoPAF, but not other lysophospholipids.</text>
</comment>
<keyword evidence="6" id="KW-0597">Phosphoprotein</keyword>
<evidence type="ECO:0000256" key="4">
    <source>
        <dbReference type="ARBA" id="ARBA00012318"/>
    </source>
</evidence>
<keyword evidence="13" id="KW-0443">Lipid metabolism</keyword>
<dbReference type="GO" id="GO:0098552">
    <property type="term" value="C:side of membrane"/>
    <property type="evidence" value="ECO:0007669"/>
    <property type="project" value="UniProtKB-KW"/>
</dbReference>
<evidence type="ECO:0000313" key="34">
    <source>
        <dbReference type="Proteomes" id="UP000031036"/>
    </source>
</evidence>
<keyword evidence="5" id="KW-1003">Cell membrane</keyword>
<dbReference type="PANTHER" id="PTHR10151:SF66">
    <property type="entry name" value="GLYCEROPHOSPHOCHOLINE CHOLINEPHOSPHODIESTERASE ENPP6"/>
    <property type="match status" value="1"/>
</dbReference>
<evidence type="ECO:0000256" key="27">
    <source>
        <dbReference type="ARBA" id="ARBA00048209"/>
    </source>
</evidence>
<evidence type="ECO:0000256" key="22">
    <source>
        <dbReference type="ARBA" id="ARBA00047322"/>
    </source>
</evidence>
<comment type="catalytic activity">
    <reaction evidence="28">
        <text>sphing-4-enine-phosphocholine + H2O = sphing-4-enine + phosphocholine + H(+)</text>
        <dbReference type="Rhea" id="RHEA:41095"/>
        <dbReference type="ChEBI" id="CHEBI:15377"/>
        <dbReference type="ChEBI" id="CHEBI:15378"/>
        <dbReference type="ChEBI" id="CHEBI:57756"/>
        <dbReference type="ChEBI" id="CHEBI:58906"/>
        <dbReference type="ChEBI" id="CHEBI:295975"/>
    </reaction>
    <physiologicalReaction direction="left-to-right" evidence="28">
        <dbReference type="Rhea" id="RHEA:41096"/>
    </physiologicalReaction>
</comment>
<comment type="catalytic activity">
    <reaction evidence="31">
        <text>1-(5Z,8Z,11Z,14Z-eicosatetraenoyl)-sn-glycero-3-phosphocholine + H2O = 1-(5Z,8Z,11Z,14Z-eicosatetraenoyl)-sn-glycerol + phosphocholine + H(+)</text>
        <dbReference type="Rhea" id="RHEA:41003"/>
        <dbReference type="ChEBI" id="CHEBI:15377"/>
        <dbReference type="ChEBI" id="CHEBI:15378"/>
        <dbReference type="ChEBI" id="CHEBI:34071"/>
        <dbReference type="ChEBI" id="CHEBI:74344"/>
        <dbReference type="ChEBI" id="CHEBI:295975"/>
    </reaction>
    <physiologicalReaction direction="left-to-right" evidence="31">
        <dbReference type="Rhea" id="RHEA:41004"/>
    </physiologicalReaction>
</comment>
<evidence type="ECO:0000313" key="33">
    <source>
        <dbReference type="EMBL" id="KHN77329.1"/>
    </source>
</evidence>
<dbReference type="InterPro" id="IPR017850">
    <property type="entry name" value="Alkaline_phosphatase_core_sf"/>
</dbReference>
<dbReference type="SUPFAM" id="SSF53649">
    <property type="entry name" value="Alkaline phosphatase-like"/>
    <property type="match status" value="1"/>
</dbReference>
<dbReference type="Pfam" id="PF01663">
    <property type="entry name" value="Phosphodiest"/>
    <property type="match status" value="1"/>
</dbReference>
<keyword evidence="11" id="KW-0862">Zinc</keyword>
<evidence type="ECO:0000256" key="10">
    <source>
        <dbReference type="ARBA" id="ARBA00022801"/>
    </source>
</evidence>
<evidence type="ECO:0000256" key="18">
    <source>
        <dbReference type="ARBA" id="ARBA00031167"/>
    </source>
</evidence>
<comment type="catalytic activity">
    <reaction evidence="27">
        <text>1-hexadecanoyl-sn-glycero-3-phosphocholine + H2O = 1-hexadecanoyl-sn-glycerol + phosphocholine + H(+)</text>
        <dbReference type="Rhea" id="RHEA:41119"/>
        <dbReference type="ChEBI" id="CHEBI:15377"/>
        <dbReference type="ChEBI" id="CHEBI:15378"/>
        <dbReference type="ChEBI" id="CHEBI:72998"/>
        <dbReference type="ChEBI" id="CHEBI:75542"/>
        <dbReference type="ChEBI" id="CHEBI:295975"/>
    </reaction>
    <physiologicalReaction direction="left-to-right" evidence="27">
        <dbReference type="Rhea" id="RHEA:41120"/>
    </physiologicalReaction>
</comment>
<dbReference type="AlphaFoldDB" id="A0A0B2V737"/>
<evidence type="ECO:0000256" key="21">
    <source>
        <dbReference type="ARBA" id="ARBA00047290"/>
    </source>
</evidence>
<evidence type="ECO:0000256" key="13">
    <source>
        <dbReference type="ARBA" id="ARBA00023098"/>
    </source>
</evidence>
<keyword evidence="34" id="KW-1185">Reference proteome</keyword>
<comment type="caution">
    <text evidence="33">The sequence shown here is derived from an EMBL/GenBank/DDBJ whole genome shotgun (WGS) entry which is preliminary data.</text>
</comment>
<evidence type="ECO:0000256" key="3">
    <source>
        <dbReference type="ARBA" id="ARBA00010594"/>
    </source>
</evidence>
<keyword evidence="17" id="KW-0449">Lipoprotein</keyword>
<dbReference type="GO" id="GO:0005886">
    <property type="term" value="C:plasma membrane"/>
    <property type="evidence" value="ECO:0007669"/>
    <property type="project" value="UniProtKB-SubCell"/>
</dbReference>
<evidence type="ECO:0000256" key="28">
    <source>
        <dbReference type="ARBA" id="ARBA00048234"/>
    </source>
</evidence>
<evidence type="ECO:0000256" key="20">
    <source>
        <dbReference type="ARBA" id="ARBA00046203"/>
    </source>
</evidence>
<evidence type="ECO:0000256" key="30">
    <source>
        <dbReference type="ARBA" id="ARBA00049092"/>
    </source>
</evidence>
<evidence type="ECO:0000256" key="1">
    <source>
        <dbReference type="ARBA" id="ARBA00001947"/>
    </source>
</evidence>
<proteinExistence type="inferred from homology"/>
<dbReference type="GO" id="GO:0047390">
    <property type="term" value="F:glycerophosphocholine cholinephosphodiesterase activity"/>
    <property type="evidence" value="ECO:0007669"/>
    <property type="project" value="UniProtKB-EC"/>
</dbReference>
<evidence type="ECO:0000256" key="19">
    <source>
        <dbReference type="ARBA" id="ARBA00032556"/>
    </source>
</evidence>
<keyword evidence="12" id="KW-0442">Lipid degradation</keyword>
<reference evidence="33 34" key="1">
    <citation type="submission" date="2014-11" db="EMBL/GenBank/DDBJ databases">
        <title>Genetic blueprint of the zoonotic pathogen Toxocara canis.</title>
        <authorList>
            <person name="Zhu X.-Q."/>
            <person name="Korhonen P.K."/>
            <person name="Cai H."/>
            <person name="Young N.D."/>
            <person name="Nejsum P."/>
            <person name="von Samson-Himmelstjerna G."/>
            <person name="Boag P.R."/>
            <person name="Tan P."/>
            <person name="Li Q."/>
            <person name="Min J."/>
            <person name="Yang Y."/>
            <person name="Wang X."/>
            <person name="Fang X."/>
            <person name="Hall R.S."/>
            <person name="Hofmann A."/>
            <person name="Sternberg P.W."/>
            <person name="Jex A.R."/>
            <person name="Gasser R.B."/>
        </authorList>
    </citation>
    <scope>NUCLEOTIDE SEQUENCE [LARGE SCALE GENOMIC DNA]</scope>
    <source>
        <strain evidence="33">PN_DK_2014</strain>
    </source>
</reference>
<dbReference type="GO" id="GO:0016042">
    <property type="term" value="P:lipid catabolic process"/>
    <property type="evidence" value="ECO:0007669"/>
    <property type="project" value="UniProtKB-KW"/>
</dbReference>
<comment type="catalytic activity">
    <reaction evidence="24">
        <text>a 1-O-alkyl-sn-glycero-3-phosphocholine + H2O = a 1-O-alkyl-sn-glycerol + phosphocholine + H(+)</text>
        <dbReference type="Rhea" id="RHEA:36083"/>
        <dbReference type="ChEBI" id="CHEBI:15377"/>
        <dbReference type="ChEBI" id="CHEBI:15378"/>
        <dbReference type="ChEBI" id="CHEBI:15850"/>
        <dbReference type="ChEBI" id="CHEBI:30909"/>
        <dbReference type="ChEBI" id="CHEBI:295975"/>
    </reaction>
    <physiologicalReaction direction="left-to-right" evidence="24">
        <dbReference type="Rhea" id="RHEA:36084"/>
    </physiologicalReaction>
</comment>
<name>A0A0B2V737_TOXCA</name>
<feature type="chain" id="PRO_5002078012" description="glycerophosphocholine cholinephosphodiesterase" evidence="32">
    <location>
        <begin position="24"/>
        <end position="451"/>
    </location>
</feature>
<comment type="subcellular location">
    <subcellularLocation>
        <location evidence="2">Cell membrane</location>
        <topology evidence="2">Lipid-anchor</topology>
        <topology evidence="2">GPI-anchor</topology>
    </subcellularLocation>
</comment>
<comment type="similarity">
    <text evidence="3">Belongs to the nucleotide pyrophosphatase/phosphodiesterase family.</text>
</comment>
<evidence type="ECO:0000256" key="29">
    <source>
        <dbReference type="ARBA" id="ARBA00048703"/>
    </source>
</evidence>
<evidence type="ECO:0000256" key="25">
    <source>
        <dbReference type="ARBA" id="ARBA00047600"/>
    </source>
</evidence>
<comment type="catalytic activity">
    <reaction evidence="30">
        <text>1-(9Z,12Z)-octadecadienoyl-sn-glycero-3-phosphocholine + H2O = 1-(9Z,12Z-octadecadienoyl)-sn-glycerol + phosphocholine + H(+)</text>
        <dbReference type="Rhea" id="RHEA:41115"/>
        <dbReference type="ChEBI" id="CHEBI:15377"/>
        <dbReference type="ChEBI" id="CHEBI:15378"/>
        <dbReference type="ChEBI" id="CHEBI:28733"/>
        <dbReference type="ChEBI" id="CHEBI:75561"/>
        <dbReference type="ChEBI" id="CHEBI:295975"/>
    </reaction>
    <physiologicalReaction direction="left-to-right" evidence="30">
        <dbReference type="Rhea" id="RHEA:41116"/>
    </physiologicalReaction>
</comment>
<comment type="catalytic activity">
    <reaction evidence="26">
        <text>1-tetradecanoyl-sn-glycero-3-phosphocholine + H2O = 1-tetradecanoyl-sn-glycerol + phosphocholine + H(+)</text>
        <dbReference type="Rhea" id="RHEA:40999"/>
        <dbReference type="ChEBI" id="CHEBI:15377"/>
        <dbReference type="ChEBI" id="CHEBI:15378"/>
        <dbReference type="ChEBI" id="CHEBI:64489"/>
        <dbReference type="ChEBI" id="CHEBI:75536"/>
        <dbReference type="ChEBI" id="CHEBI:295975"/>
    </reaction>
    <physiologicalReaction direction="left-to-right" evidence="26">
        <dbReference type="Rhea" id="RHEA:41000"/>
    </physiologicalReaction>
</comment>
<dbReference type="OrthoDB" id="415411at2759"/>
<keyword evidence="7" id="KW-0336">GPI-anchor</keyword>
<evidence type="ECO:0000256" key="11">
    <source>
        <dbReference type="ARBA" id="ARBA00022833"/>
    </source>
</evidence>
<dbReference type="EC" id="3.1.4.38" evidence="4"/>
<dbReference type="EMBL" id="JPKZ01002335">
    <property type="protein sequence ID" value="KHN77329.1"/>
    <property type="molecule type" value="Genomic_DNA"/>
</dbReference>
<evidence type="ECO:0000256" key="31">
    <source>
        <dbReference type="ARBA" id="ARBA00049320"/>
    </source>
</evidence>
<dbReference type="PANTHER" id="PTHR10151">
    <property type="entry name" value="ECTONUCLEOTIDE PYROPHOSPHATASE/PHOSPHODIESTERASE"/>
    <property type="match status" value="1"/>
</dbReference>
<dbReference type="GO" id="GO:0046872">
    <property type="term" value="F:metal ion binding"/>
    <property type="evidence" value="ECO:0007669"/>
    <property type="project" value="UniProtKB-KW"/>
</dbReference>
<comment type="catalytic activity">
    <reaction evidence="21">
        <text>1-dodecanoyl-sn-glycero-3-phosphocholine + H2O = 1-dodecanoyl-sn-glycerol + phosphocholine + H(+)</text>
        <dbReference type="Rhea" id="RHEA:41127"/>
        <dbReference type="ChEBI" id="CHEBI:15377"/>
        <dbReference type="ChEBI" id="CHEBI:15378"/>
        <dbReference type="ChEBI" id="CHEBI:74966"/>
        <dbReference type="ChEBI" id="CHEBI:75529"/>
        <dbReference type="ChEBI" id="CHEBI:295975"/>
    </reaction>
    <physiologicalReaction direction="left-to-right" evidence="21">
        <dbReference type="Rhea" id="RHEA:41128"/>
    </physiologicalReaction>
</comment>
<evidence type="ECO:0000256" key="6">
    <source>
        <dbReference type="ARBA" id="ARBA00022553"/>
    </source>
</evidence>
<evidence type="ECO:0000256" key="24">
    <source>
        <dbReference type="ARBA" id="ARBA00047494"/>
    </source>
</evidence>
<protein>
    <recommendedName>
        <fullName evidence="4">glycerophosphocholine cholinephosphodiesterase</fullName>
        <ecNumber evidence="4">3.1.4.38</ecNumber>
    </recommendedName>
    <alternativeName>
        <fullName evidence="19">Choline-specific glycerophosphodiester phosphodiesterase</fullName>
    </alternativeName>
    <alternativeName>
        <fullName evidence="18">Ectonucleotide pyrophosphatase/phosphodiesterase family member 6</fullName>
    </alternativeName>
</protein>
<sequence length="451" mass="51333">MLDGALAFQLMLFACLSFSGAGAQKLLVIIVEGLAGSQYHKFSHLPGFRTFQTNGVWSTLLYPEFPTLPIPNRQTLMTGLLPNVHGFIDEHIYNQQTGDVFSAFDLKTDYDKDIWWKYEPVYVTAQKSGARSALFFFPECGVRWYPSLSICEAPDDFGLDDVSNVKRIIEATRTHDLVMVNHVNIRKQIERFGVQNIRYSKSKQMERFIEALERLESQVRERIDLNMIVVSPHGYIDVPEQNIRIFDRFVPMEMINVTIGAGAVKQVIPFPGKTHQIYSQLRYISPIPNIKVYYTAKNIGDIPPWYFYRKSDVVADLVVIATPGYAVYTEDEEKQIPRPSETVRYTGLSGYNNEYPDVLGLFLAFGPLFRSGMRKGPANLVDIYELMCTILRLDCPPSFGNVTNIDDIFDEDALIEMKTVYSDGHCGPITSSYVHIYLPVFLLLRTGGLFM</sequence>
<evidence type="ECO:0000256" key="7">
    <source>
        <dbReference type="ARBA" id="ARBA00022622"/>
    </source>
</evidence>
<comment type="catalytic activity">
    <reaction evidence="25">
        <text>a 1-acyl-sn-glycero-3-phosphocholine + H2O = a 1-acyl-sn-glycerol + phosphocholine + H(+)</text>
        <dbReference type="Rhea" id="RHEA:44720"/>
        <dbReference type="ChEBI" id="CHEBI:15377"/>
        <dbReference type="ChEBI" id="CHEBI:15378"/>
        <dbReference type="ChEBI" id="CHEBI:58168"/>
        <dbReference type="ChEBI" id="CHEBI:64683"/>
        <dbReference type="ChEBI" id="CHEBI:295975"/>
    </reaction>
    <physiologicalReaction direction="left-to-right" evidence="25">
        <dbReference type="Rhea" id="RHEA:44721"/>
    </physiologicalReaction>
</comment>
<evidence type="ECO:0000256" key="26">
    <source>
        <dbReference type="ARBA" id="ARBA00047779"/>
    </source>
</evidence>
<evidence type="ECO:0000256" key="9">
    <source>
        <dbReference type="ARBA" id="ARBA00022729"/>
    </source>
</evidence>
<comment type="cofactor">
    <cofactor evidence="1">
        <name>Zn(2+)</name>
        <dbReference type="ChEBI" id="CHEBI:29105"/>
    </cofactor>
</comment>
<evidence type="ECO:0000256" key="15">
    <source>
        <dbReference type="ARBA" id="ARBA00023157"/>
    </source>
</evidence>
<evidence type="ECO:0000256" key="23">
    <source>
        <dbReference type="ARBA" id="ARBA00047482"/>
    </source>
</evidence>
<keyword evidence="16" id="KW-0325">Glycoprotein</keyword>
<evidence type="ECO:0000256" key="5">
    <source>
        <dbReference type="ARBA" id="ARBA00022475"/>
    </source>
</evidence>
<evidence type="ECO:0000256" key="8">
    <source>
        <dbReference type="ARBA" id="ARBA00022723"/>
    </source>
</evidence>
<dbReference type="STRING" id="6265.A0A0B2V737"/>
<keyword evidence="8" id="KW-0479">Metal-binding</keyword>
<accession>A0A0B2V737</accession>
<keyword evidence="9 32" id="KW-0732">Signal</keyword>
<comment type="catalytic activity">
    <reaction evidence="22">
        <text>1-(9Z-octadecenoyl)-sn-glycero-3-phosphocholine + H2O = 1-(9Z-octadecenoyl)-sn-glycerol + phosphocholine + H(+)</text>
        <dbReference type="Rhea" id="RHEA:41091"/>
        <dbReference type="ChEBI" id="CHEBI:15377"/>
        <dbReference type="ChEBI" id="CHEBI:15378"/>
        <dbReference type="ChEBI" id="CHEBI:28610"/>
        <dbReference type="ChEBI" id="CHEBI:75757"/>
        <dbReference type="ChEBI" id="CHEBI:295975"/>
    </reaction>
    <physiologicalReaction direction="left-to-right" evidence="22">
        <dbReference type="Rhea" id="RHEA:41092"/>
    </physiologicalReaction>
</comment>
<organism evidence="33 34">
    <name type="scientific">Toxocara canis</name>
    <name type="common">Canine roundworm</name>
    <dbReference type="NCBI Taxonomy" id="6265"/>
    <lineage>
        <taxon>Eukaryota</taxon>
        <taxon>Metazoa</taxon>
        <taxon>Ecdysozoa</taxon>
        <taxon>Nematoda</taxon>
        <taxon>Chromadorea</taxon>
        <taxon>Rhabditida</taxon>
        <taxon>Spirurina</taxon>
        <taxon>Ascaridomorpha</taxon>
        <taxon>Ascaridoidea</taxon>
        <taxon>Toxocaridae</taxon>
        <taxon>Toxocara</taxon>
    </lineage>
</organism>
<gene>
    <name evidence="33" type="primary">Enpp6</name>
    <name evidence="33" type="ORF">Tcan_04560</name>
</gene>
<dbReference type="Gene3D" id="3.40.720.10">
    <property type="entry name" value="Alkaline Phosphatase, subunit A"/>
    <property type="match status" value="1"/>
</dbReference>
<feature type="signal peptide" evidence="32">
    <location>
        <begin position="1"/>
        <end position="23"/>
    </location>
</feature>
<comment type="catalytic activity">
    <reaction evidence="29">
        <text>sn-glycerol 3-phosphocholine + H2O = phosphocholine + glycerol + H(+)</text>
        <dbReference type="Rhea" id="RHEA:19545"/>
        <dbReference type="ChEBI" id="CHEBI:15377"/>
        <dbReference type="ChEBI" id="CHEBI:15378"/>
        <dbReference type="ChEBI" id="CHEBI:16870"/>
        <dbReference type="ChEBI" id="CHEBI:17754"/>
        <dbReference type="ChEBI" id="CHEBI:295975"/>
        <dbReference type="EC" id="3.1.4.38"/>
    </reaction>
    <physiologicalReaction direction="left-to-right" evidence="29">
        <dbReference type="Rhea" id="RHEA:19546"/>
    </physiologicalReaction>
</comment>
<keyword evidence="15" id="KW-1015">Disulfide bond</keyword>
<dbReference type="OMA" id="IGPRKAN"/>
<comment type="catalytic activity">
    <reaction evidence="23">
        <text>glycero-2-phosphocholine + H2O = phosphocholine + glycerol + H(+)</text>
        <dbReference type="Rhea" id="RHEA:61684"/>
        <dbReference type="ChEBI" id="CHEBI:15377"/>
        <dbReference type="ChEBI" id="CHEBI:15378"/>
        <dbReference type="ChEBI" id="CHEBI:17754"/>
        <dbReference type="ChEBI" id="CHEBI:144950"/>
        <dbReference type="ChEBI" id="CHEBI:295975"/>
    </reaction>
    <physiologicalReaction direction="left-to-right" evidence="23">
        <dbReference type="Rhea" id="RHEA:61685"/>
    </physiologicalReaction>
</comment>
<evidence type="ECO:0000256" key="32">
    <source>
        <dbReference type="SAM" id="SignalP"/>
    </source>
</evidence>
<keyword evidence="14" id="KW-0472">Membrane</keyword>
<dbReference type="Proteomes" id="UP000031036">
    <property type="component" value="Unassembled WGS sequence"/>
</dbReference>
<evidence type="ECO:0000256" key="2">
    <source>
        <dbReference type="ARBA" id="ARBA00004609"/>
    </source>
</evidence>